<accession>A6W4U9</accession>
<organism evidence="1 2">
    <name type="scientific">Kineococcus radiotolerans (strain ATCC BAA-149 / DSM 14245 / SRS30216)</name>
    <dbReference type="NCBI Taxonomy" id="266940"/>
    <lineage>
        <taxon>Bacteria</taxon>
        <taxon>Bacillati</taxon>
        <taxon>Actinomycetota</taxon>
        <taxon>Actinomycetes</taxon>
        <taxon>Kineosporiales</taxon>
        <taxon>Kineosporiaceae</taxon>
        <taxon>Kineococcus</taxon>
    </lineage>
</organism>
<keyword evidence="2" id="KW-1185">Reference proteome</keyword>
<name>A6W4U9_KINRD</name>
<evidence type="ECO:0000313" key="2">
    <source>
        <dbReference type="Proteomes" id="UP000001116"/>
    </source>
</evidence>
<dbReference type="EMBL" id="CP000750">
    <property type="protein sequence ID" value="ABS01838.1"/>
    <property type="molecule type" value="Genomic_DNA"/>
</dbReference>
<dbReference type="KEGG" id="kra:Krad_0348"/>
<sequence length="91" mass="10360">MHTDCVIATYEDWYDGLDDDLREEARLCLHTGTYSRRLLNSLRAAAIPVPRRERGLDDPGKAQAGDPLGANVQTFLRERLVLPRREVALLR</sequence>
<dbReference type="HOGENOM" id="CLU_2423023_0_0_11"/>
<dbReference type="Proteomes" id="UP000001116">
    <property type="component" value="Chromosome"/>
</dbReference>
<evidence type="ECO:0000313" key="1">
    <source>
        <dbReference type="EMBL" id="ABS01838.1"/>
    </source>
</evidence>
<protein>
    <submittedName>
        <fullName evidence="1">Uncharacterized protein</fullName>
    </submittedName>
</protein>
<dbReference type="STRING" id="266940.Krad_0348"/>
<reference evidence="2" key="1">
    <citation type="journal article" date="2008" name="PLoS ONE">
        <title>Survival in nuclear waste, extreme resistance, and potential applications gleaned from the genome sequence of Kineococcus radiotolerans SRS30216.</title>
        <authorList>
            <person name="Bagwell C.E."/>
            <person name="Bhat S."/>
            <person name="Hawkins G.M."/>
            <person name="Smith B.W."/>
            <person name="Biswas T."/>
            <person name="Hoover T.R."/>
            <person name="Saunders E."/>
            <person name="Han C.S."/>
            <person name="Tsodikov O.V."/>
            <person name="Shimkets L.J."/>
        </authorList>
    </citation>
    <scope>NUCLEOTIDE SEQUENCE [LARGE SCALE GENOMIC DNA]</scope>
    <source>
        <strain evidence="2">ATCC BAA-149 / DSM 14245 / SRS30216</strain>
    </source>
</reference>
<dbReference type="AlphaFoldDB" id="A6W4U9"/>
<gene>
    <name evidence="1" type="ordered locus">Krad_0348</name>
</gene>
<proteinExistence type="predicted"/>